<keyword evidence="3" id="KW-1185">Reference proteome</keyword>
<dbReference type="EMBL" id="CP108482">
    <property type="protein sequence ID" value="WUS54368.1"/>
    <property type="molecule type" value="Genomic_DNA"/>
</dbReference>
<feature type="compositionally biased region" description="Pro residues" evidence="1">
    <location>
        <begin position="186"/>
        <end position="200"/>
    </location>
</feature>
<evidence type="ECO:0000256" key="1">
    <source>
        <dbReference type="SAM" id="MobiDB-lite"/>
    </source>
</evidence>
<evidence type="ECO:0000313" key="2">
    <source>
        <dbReference type="EMBL" id="WUS54368.1"/>
    </source>
</evidence>
<organism evidence="2 3">
    <name type="scientific">Kitasatospora herbaricolor</name>
    <dbReference type="NCBI Taxonomy" id="68217"/>
    <lineage>
        <taxon>Bacteria</taxon>
        <taxon>Bacillati</taxon>
        <taxon>Actinomycetota</taxon>
        <taxon>Actinomycetes</taxon>
        <taxon>Kitasatosporales</taxon>
        <taxon>Streptomycetaceae</taxon>
        <taxon>Kitasatospora</taxon>
    </lineage>
</organism>
<dbReference type="Proteomes" id="UP001432014">
    <property type="component" value="Chromosome"/>
</dbReference>
<dbReference type="RefSeq" id="WP_329492980.1">
    <property type="nucleotide sequence ID" value="NZ_CP108460.1"/>
</dbReference>
<name>A0ABZ1W0M1_9ACTN</name>
<gene>
    <name evidence="2" type="ORF">OG469_01905</name>
</gene>
<evidence type="ECO:0000313" key="3">
    <source>
        <dbReference type="Proteomes" id="UP001432014"/>
    </source>
</evidence>
<evidence type="ECO:0008006" key="4">
    <source>
        <dbReference type="Google" id="ProtNLM"/>
    </source>
</evidence>
<protein>
    <recommendedName>
        <fullName evidence="4">DUF4913 domain-containing protein</fullName>
    </recommendedName>
</protein>
<feature type="region of interest" description="Disordered" evidence="1">
    <location>
        <begin position="174"/>
        <end position="200"/>
    </location>
</feature>
<proteinExistence type="predicted"/>
<reference evidence="2 3" key="1">
    <citation type="submission" date="2022-10" db="EMBL/GenBank/DDBJ databases">
        <title>The complete genomes of actinobacterial strains from the NBC collection.</title>
        <authorList>
            <person name="Joergensen T.S."/>
            <person name="Alvarez Arevalo M."/>
            <person name="Sterndorff E.B."/>
            <person name="Faurdal D."/>
            <person name="Vuksanovic O."/>
            <person name="Mourched A.-S."/>
            <person name="Charusanti P."/>
            <person name="Shaw S."/>
            <person name="Blin K."/>
            <person name="Weber T."/>
        </authorList>
    </citation>
    <scope>NUCLEOTIDE SEQUENCE [LARGE SCALE GENOMIC DNA]</scope>
    <source>
        <strain evidence="2 3">NBC_01247</strain>
    </source>
</reference>
<sequence>MPDAFDPLFDELASINAELASIAVRLATLEERQPAAGGGAGEGAGGGPSDRAAGAPVLWRSMSAEQQASLWPEFVTWVVWLADAYELTTEQLPRQCCWQHASVVEELTALWTSHSSAYASEEDVGASPYLWQDALARAIERINRNWLGGCVNGFHEPKSRIPFADAAYRTELLEAGPPGEAELPDPAEPTEPAEPPPAAD</sequence>
<accession>A0ABZ1W0M1</accession>